<dbReference type="InterPro" id="IPR050566">
    <property type="entry name" value="Deoxyribonucleoside_kinase"/>
</dbReference>
<dbReference type="PANTHER" id="PTHR10513">
    <property type="entry name" value="DEOXYNUCLEOSIDE KINASE"/>
    <property type="match status" value="1"/>
</dbReference>
<evidence type="ECO:0000259" key="3">
    <source>
        <dbReference type="Pfam" id="PF01712"/>
    </source>
</evidence>
<evidence type="ECO:0000313" key="4">
    <source>
        <dbReference type="EMBL" id="ADK87016.1"/>
    </source>
</evidence>
<evidence type="ECO:0000256" key="1">
    <source>
        <dbReference type="PIRSR" id="PIRSR000705-1"/>
    </source>
</evidence>
<organism evidence="4 5">
    <name type="scientific">Mycoplasmoides pneumoniae (strain ATCC 15531 / DSM 23978 / CIP 103766 / NBRC 14401 / NCTC 10119 / FH)</name>
    <name type="common">Mycoplasma pneumoniae</name>
    <dbReference type="NCBI Taxonomy" id="722438"/>
    <lineage>
        <taxon>Bacteria</taxon>
        <taxon>Bacillati</taxon>
        <taxon>Mycoplasmatota</taxon>
        <taxon>Mycoplasmoidales</taxon>
        <taxon>Mycoplasmoidaceae</taxon>
        <taxon>Mycoplasmoides</taxon>
    </lineage>
</organism>
<dbReference type="PaxDb" id="722438-MPNE_0447"/>
<feature type="binding site" evidence="2">
    <location>
        <begin position="157"/>
        <end position="161"/>
    </location>
    <ligand>
        <name>ATP</name>
        <dbReference type="ChEBI" id="CHEBI:30616"/>
    </ligand>
</feature>
<feature type="domain" description="Deoxynucleoside kinase" evidence="3">
    <location>
        <begin position="19"/>
        <end position="192"/>
    </location>
</feature>
<dbReference type="RefSeq" id="WP_010874742.1">
    <property type="nucleotide sequence ID" value="NZ_CP010546.1"/>
</dbReference>
<feature type="active site" description="Proton acceptor" evidence="1">
    <location>
        <position position="100"/>
    </location>
</feature>
<dbReference type="AlphaFoldDB" id="A0A0H3DMM8"/>
<dbReference type="PATRIC" id="fig|722438.3.peg.432"/>
<dbReference type="KEGG" id="mpj:MPNE_0447"/>
<evidence type="ECO:0000313" key="5">
    <source>
        <dbReference type="Proteomes" id="UP000007756"/>
    </source>
</evidence>
<dbReference type="InterPro" id="IPR031314">
    <property type="entry name" value="DNK_dom"/>
</dbReference>
<dbReference type="eggNOG" id="COG1428">
    <property type="taxonomic scope" value="Bacteria"/>
</dbReference>
<sequence length="229" mass="27020">MKTPLKPKFQPAKIANAVVVGGMIAFGKTTIAESLAKHLKGSKVIYELEEQDQLADLLLAKMYERNDELLYAPLFQLYFTLNRFNKYRKECNNKTPTIFDRSIFEDWLFAKQNIHRPSIFTYYNHLWNGIVKELIFKHGIPALYVILEGDWELFEQRLFQRNRKVEIDNFAKNKDYFKNLYKIYGEFIKNVCYDFGISHCIVNANQSVESITKQVLEVLKSKNLDWEII</sequence>
<proteinExistence type="predicted"/>
<dbReference type="GO" id="GO:0005737">
    <property type="term" value="C:cytoplasm"/>
    <property type="evidence" value="ECO:0007669"/>
    <property type="project" value="TreeGrafter"/>
</dbReference>
<protein>
    <recommendedName>
        <fullName evidence="3">Deoxynucleoside kinase domain-containing protein</fullName>
    </recommendedName>
</protein>
<gene>
    <name evidence="4" type="ordered locus">MPNE_0447</name>
</gene>
<dbReference type="HOGENOM" id="CLU_110684_0_0_14"/>
<accession>A0A0H3DMM8</accession>
<evidence type="ECO:0000256" key="2">
    <source>
        <dbReference type="PIRSR" id="PIRSR000705-3"/>
    </source>
</evidence>
<dbReference type="PANTHER" id="PTHR10513:SF35">
    <property type="entry name" value="DEOXYADENOSINE KINASE"/>
    <property type="match status" value="1"/>
</dbReference>
<feature type="binding site" evidence="2">
    <location>
        <begin position="22"/>
        <end position="30"/>
    </location>
    <ligand>
        <name>ATP</name>
        <dbReference type="ChEBI" id="CHEBI:30616"/>
    </ligand>
</feature>
<reference evidence="4 5" key="1">
    <citation type="journal article" date="2010" name="Appl. Environ. Microbiol.">
        <title>Targeted chromosomal knockouts in Mycoplasma pneumoniae.</title>
        <authorList>
            <person name="Krishnakumar R."/>
            <person name="Assad-Garcia N."/>
            <person name="Benders G.A."/>
            <person name="Phan Q."/>
            <person name="Montague M.G."/>
            <person name="Glass J.I."/>
        </authorList>
    </citation>
    <scope>NUCLEOTIDE SEQUENCE [LARGE SCALE GENOMIC DNA]</scope>
    <source>
        <strain evidence="5">ATCC 15531 / DSM 22911 / NBRC 14401 / NCTC 10119 / FH</strain>
    </source>
</reference>
<dbReference type="PIRSF" id="PIRSF000705">
    <property type="entry name" value="DNK"/>
    <property type="match status" value="1"/>
</dbReference>
<name>A0A0H3DMM8_MYCPB</name>
<dbReference type="GeneID" id="66608956"/>
<dbReference type="Gene3D" id="3.40.50.300">
    <property type="entry name" value="P-loop containing nucleotide triphosphate hydrolases"/>
    <property type="match status" value="1"/>
</dbReference>
<dbReference type="SUPFAM" id="SSF52540">
    <property type="entry name" value="P-loop containing nucleoside triphosphate hydrolases"/>
    <property type="match status" value="1"/>
</dbReference>
<dbReference type="GO" id="GO:0005524">
    <property type="term" value="F:ATP binding"/>
    <property type="evidence" value="ECO:0007669"/>
    <property type="project" value="UniProtKB-KW"/>
</dbReference>
<keyword evidence="2" id="KW-0067">ATP-binding</keyword>
<dbReference type="Proteomes" id="UP000007756">
    <property type="component" value="Chromosome"/>
</dbReference>
<keyword evidence="2" id="KW-0547">Nucleotide-binding</keyword>
<dbReference type="CDD" id="cd01673">
    <property type="entry name" value="dNK"/>
    <property type="match status" value="1"/>
</dbReference>
<dbReference type="STRING" id="722438.F539_02165"/>
<dbReference type="Pfam" id="PF01712">
    <property type="entry name" value="dNK"/>
    <property type="match status" value="1"/>
</dbReference>
<dbReference type="InterPro" id="IPR002624">
    <property type="entry name" value="DCK/DGK"/>
</dbReference>
<dbReference type="GO" id="GO:0019136">
    <property type="term" value="F:deoxynucleoside kinase activity"/>
    <property type="evidence" value="ECO:0007669"/>
    <property type="project" value="InterPro"/>
</dbReference>
<dbReference type="EMBL" id="CP002077">
    <property type="protein sequence ID" value="ADK87016.1"/>
    <property type="molecule type" value="Genomic_DNA"/>
</dbReference>
<dbReference type="SMR" id="A0A0H3DMM8"/>
<dbReference type="InterPro" id="IPR027417">
    <property type="entry name" value="P-loop_NTPase"/>
</dbReference>